<keyword evidence="2" id="KW-1185">Reference proteome</keyword>
<dbReference type="EMBL" id="JAAGBB010000064">
    <property type="protein sequence ID" value="MBR0668658.1"/>
    <property type="molecule type" value="Genomic_DNA"/>
</dbReference>
<comment type="caution">
    <text evidence="1">The sequence shown here is derived from an EMBL/GenBank/DDBJ whole genome shotgun (WGS) entry which is preliminary data.</text>
</comment>
<dbReference type="Proteomes" id="UP001196870">
    <property type="component" value="Unassembled WGS sequence"/>
</dbReference>
<name>A0ABS5F7W0_9PROT</name>
<reference evidence="2" key="1">
    <citation type="journal article" date="2021" name="Syst. Appl. Microbiol.">
        <title>Roseomonas hellenica sp. nov., isolated from roots of wild-growing Alkanna tinctoria.</title>
        <authorList>
            <person name="Rat A."/>
            <person name="Naranjo H.D."/>
            <person name="Lebbe L."/>
            <person name="Cnockaert M."/>
            <person name="Krigas N."/>
            <person name="Grigoriadou K."/>
            <person name="Maloupa E."/>
            <person name="Willems A."/>
        </authorList>
    </citation>
    <scope>NUCLEOTIDE SEQUENCE [LARGE SCALE GENOMIC DNA]</scope>
    <source>
        <strain evidence="2">LMG 31523</strain>
    </source>
</reference>
<accession>A0ABS5F7W0</accession>
<sequence>MPDLQRASAIDWLHTVEPAFSRRLTAPVRPIEDVAAVQPLLVALGTALDQQLGQRPEELVPKLLDGSSLLQDVLAQLGPARLLRLLAWFETADLPRGENLIDALLHDDHSEAGRHLRAALSELQRQSLLARIFHPDRLALLQSVVSSQKDAL</sequence>
<gene>
    <name evidence="1" type="ORF">GXW71_30180</name>
</gene>
<proteinExistence type="predicted"/>
<organism evidence="1 2">
    <name type="scientific">Plastoroseomonas hellenica</name>
    <dbReference type="NCBI Taxonomy" id="2687306"/>
    <lineage>
        <taxon>Bacteria</taxon>
        <taxon>Pseudomonadati</taxon>
        <taxon>Pseudomonadota</taxon>
        <taxon>Alphaproteobacteria</taxon>
        <taxon>Acetobacterales</taxon>
        <taxon>Acetobacteraceae</taxon>
        <taxon>Plastoroseomonas</taxon>
    </lineage>
</organism>
<evidence type="ECO:0000313" key="2">
    <source>
        <dbReference type="Proteomes" id="UP001196870"/>
    </source>
</evidence>
<evidence type="ECO:0000313" key="1">
    <source>
        <dbReference type="EMBL" id="MBR0668658.1"/>
    </source>
</evidence>
<dbReference type="RefSeq" id="WP_211856454.1">
    <property type="nucleotide sequence ID" value="NZ_JAAGBB010000064.1"/>
</dbReference>
<dbReference type="Pfam" id="PF23130">
    <property type="entry name" value="IcmW"/>
    <property type="match status" value="1"/>
</dbReference>
<protein>
    <submittedName>
        <fullName evidence="1">Uncharacterized protein</fullName>
    </submittedName>
</protein>
<dbReference type="InterPro" id="IPR057079">
    <property type="entry name" value="IcmW-like"/>
</dbReference>